<proteinExistence type="predicted"/>
<organism evidence="1">
    <name type="scientific">bioreactor metagenome</name>
    <dbReference type="NCBI Taxonomy" id="1076179"/>
    <lineage>
        <taxon>unclassified sequences</taxon>
        <taxon>metagenomes</taxon>
        <taxon>ecological metagenomes</taxon>
    </lineage>
</organism>
<evidence type="ECO:0000313" key="1">
    <source>
        <dbReference type="EMBL" id="MPM64040.1"/>
    </source>
</evidence>
<dbReference type="AlphaFoldDB" id="A0A645BF12"/>
<gene>
    <name evidence="1" type="ORF">SDC9_110926</name>
</gene>
<accession>A0A645BF12</accession>
<protein>
    <submittedName>
        <fullName evidence="1">Uncharacterized protein</fullName>
    </submittedName>
</protein>
<name>A0A645BF12_9ZZZZ</name>
<reference evidence="1" key="1">
    <citation type="submission" date="2019-08" db="EMBL/GenBank/DDBJ databases">
        <authorList>
            <person name="Kucharzyk K."/>
            <person name="Murdoch R.W."/>
            <person name="Higgins S."/>
            <person name="Loffler F."/>
        </authorList>
    </citation>
    <scope>NUCLEOTIDE SEQUENCE</scope>
</reference>
<comment type="caution">
    <text evidence="1">The sequence shown here is derived from an EMBL/GenBank/DDBJ whole genome shotgun (WGS) entry which is preliminary data.</text>
</comment>
<sequence length="93" mass="10296">MRTVKLQLIMIGLAAGAQLVAQRIELQFRRIAGAEQIEPRTPVRLGRHCVDRGTAGSRHDAVLVFQQTEYLVQGPAGNPEFPHQCALRRQPVG</sequence>
<dbReference type="EMBL" id="VSSQ01019742">
    <property type="protein sequence ID" value="MPM64040.1"/>
    <property type="molecule type" value="Genomic_DNA"/>
</dbReference>